<dbReference type="OMA" id="RNQAMAN"/>
<evidence type="ECO:0000313" key="2">
    <source>
        <dbReference type="EMBL" id="EFI97607.1"/>
    </source>
</evidence>
<dbReference type="GeneID" id="9590289"/>
<evidence type="ECO:0000313" key="3">
    <source>
        <dbReference type="Proteomes" id="UP000007431"/>
    </source>
</evidence>
<proteinExistence type="predicted"/>
<accession>D8Q2Z6</accession>
<sequence>MARTCIPLCSNCDLSVSVDASLRATEDIIQYIREGQIPSDSSSRTHTAAADAAESQICNLDRVLKRLNALTEEVKAHRDRLSDFAEQQRAVTAPVRRIPTELWQQIFLYACAGTTLACPLKPHMLTALSLSHVCRAWWAIARHGAGLWAPRLKFDVGRMLKDVTKGRNGKEVHEYRLAAAFHLNRSRAEPFSFDVIWECDGKIPDKLEEYLEDVHLLLMMLADSFTRWKDCSIAGSALDYMIYHDLYFRIPDLLESCSIVGWMREQDLIEELFMNAPRLTRWTQEYVGFAPELPFSQLTHVKTGRVHSSFVARILSSCEALEVLDISIIEIDQARLDLPSHVVIPRLQELSLAGHNTLVLSTVLRRLEAPALSHLMLGSIHRFVGFEESVWKSLFDSEDFRSFEDRTPGFSLSVDDLEDDRVYELLESS</sequence>
<dbReference type="OrthoDB" id="3266451at2759"/>
<feature type="non-terminal residue" evidence="2">
    <location>
        <position position="429"/>
    </location>
</feature>
<evidence type="ECO:0000256" key="1">
    <source>
        <dbReference type="SAM" id="Coils"/>
    </source>
</evidence>
<reference evidence="2 3" key="1">
    <citation type="journal article" date="2010" name="Nat. Biotechnol.">
        <title>Genome sequence of the model mushroom Schizophyllum commune.</title>
        <authorList>
            <person name="Ohm R.A."/>
            <person name="de Jong J.F."/>
            <person name="Lugones L.G."/>
            <person name="Aerts A."/>
            <person name="Kothe E."/>
            <person name="Stajich J.E."/>
            <person name="de Vries R.P."/>
            <person name="Record E."/>
            <person name="Levasseur A."/>
            <person name="Baker S.E."/>
            <person name="Bartholomew K.A."/>
            <person name="Coutinho P.M."/>
            <person name="Erdmann S."/>
            <person name="Fowler T.J."/>
            <person name="Gathman A.C."/>
            <person name="Lombard V."/>
            <person name="Henrissat B."/>
            <person name="Knabe N."/>
            <person name="Kuees U."/>
            <person name="Lilly W.W."/>
            <person name="Lindquist E."/>
            <person name="Lucas S."/>
            <person name="Magnuson J.K."/>
            <person name="Piumi F."/>
            <person name="Raudaskoski M."/>
            <person name="Salamov A."/>
            <person name="Schmutz J."/>
            <person name="Schwarze F.W.M.R."/>
            <person name="vanKuyk P.A."/>
            <person name="Horton J.S."/>
            <person name="Grigoriev I.V."/>
            <person name="Woesten H.A.B."/>
        </authorList>
    </citation>
    <scope>NUCLEOTIDE SEQUENCE [LARGE SCALE GENOMIC DNA]</scope>
    <source>
        <strain evidence="3">H4-8 / FGSC 9210</strain>
    </source>
</reference>
<dbReference type="HOGENOM" id="CLU_044628_0_0_1"/>
<keyword evidence="1" id="KW-0175">Coiled coil</keyword>
<dbReference type="KEGG" id="scm:SCHCO_02617551"/>
<feature type="coiled-coil region" evidence="1">
    <location>
        <begin position="53"/>
        <end position="87"/>
    </location>
</feature>
<dbReference type="EMBL" id="GL377305">
    <property type="protein sequence ID" value="EFI97607.1"/>
    <property type="molecule type" value="Genomic_DNA"/>
</dbReference>
<dbReference type="VEuPathDB" id="FungiDB:SCHCODRAFT_02617551"/>
<name>D8Q2Z6_SCHCM</name>
<gene>
    <name evidence="2" type="ORF">SCHCODRAFT_107653</name>
</gene>
<organism evidence="3">
    <name type="scientific">Schizophyllum commune (strain H4-8 / FGSC 9210)</name>
    <name type="common">Split gill fungus</name>
    <dbReference type="NCBI Taxonomy" id="578458"/>
    <lineage>
        <taxon>Eukaryota</taxon>
        <taxon>Fungi</taxon>
        <taxon>Dikarya</taxon>
        <taxon>Basidiomycota</taxon>
        <taxon>Agaricomycotina</taxon>
        <taxon>Agaricomycetes</taxon>
        <taxon>Agaricomycetidae</taxon>
        <taxon>Agaricales</taxon>
        <taxon>Schizophyllaceae</taxon>
        <taxon>Schizophyllum</taxon>
    </lineage>
</organism>
<dbReference type="eggNOG" id="ENOG502R1KN">
    <property type="taxonomic scope" value="Eukaryota"/>
</dbReference>
<protein>
    <submittedName>
        <fullName evidence="2">Uncharacterized protein</fullName>
    </submittedName>
</protein>
<dbReference type="Proteomes" id="UP000007431">
    <property type="component" value="Unassembled WGS sequence"/>
</dbReference>
<dbReference type="InParanoid" id="D8Q2Z6"/>
<dbReference type="RefSeq" id="XP_003032510.1">
    <property type="nucleotide sequence ID" value="XM_003032464.1"/>
</dbReference>
<keyword evidence="3" id="KW-1185">Reference proteome</keyword>
<dbReference type="AlphaFoldDB" id="D8Q2Z6"/>